<dbReference type="InterPro" id="IPR005248">
    <property type="entry name" value="NadD/NMNAT"/>
</dbReference>
<evidence type="ECO:0000256" key="12">
    <source>
        <dbReference type="ARBA" id="ARBA00048721"/>
    </source>
</evidence>
<evidence type="ECO:0000256" key="5">
    <source>
        <dbReference type="ARBA" id="ARBA00022695"/>
    </source>
</evidence>
<dbReference type="SUPFAM" id="SSF109604">
    <property type="entry name" value="HD-domain/PDEase-like"/>
    <property type="match status" value="1"/>
</dbReference>
<evidence type="ECO:0000259" key="16">
    <source>
        <dbReference type="Pfam" id="PF01966"/>
    </source>
</evidence>
<evidence type="ECO:0000256" key="6">
    <source>
        <dbReference type="ARBA" id="ARBA00022723"/>
    </source>
</evidence>
<evidence type="ECO:0000256" key="2">
    <source>
        <dbReference type="ARBA" id="ARBA00005019"/>
    </source>
</evidence>
<evidence type="ECO:0000313" key="17">
    <source>
        <dbReference type="EMBL" id="AGM26154.1"/>
    </source>
</evidence>
<reference evidence="17 18" key="1">
    <citation type="journal article" date="2013" name="Genome Biol. Evol.">
        <title>Complete genomes of two dipteran-associated spiroplasmas provided insights into the origin, dynamics, and impacts of viral invasion in spiroplasma.</title>
        <authorList>
            <person name="Ku C."/>
            <person name="Lo W.S."/>
            <person name="Chen L.L."/>
            <person name="Kuo C.H."/>
        </authorList>
    </citation>
    <scope>NUCLEOTIDE SEQUENCE [LARGE SCALE GENOMIC DNA]</scope>
    <source>
        <strain evidence="17">EA-1</strain>
    </source>
</reference>
<dbReference type="GO" id="GO:0009435">
    <property type="term" value="P:NAD+ biosynthetic process"/>
    <property type="evidence" value="ECO:0007669"/>
    <property type="project" value="UniProtKB-UniRule"/>
</dbReference>
<sequence length="364" mass="42305">MKVALFGGSFDPFHTDHLQIIKLVKTTLPVDEIWIIPTNQNPFKTRKLSPITDRLAMINLAVNDISYVKINNIELKNNEPSTTYETVVKLKASNPNIEFYFIIGSDQLPKLDEWNNINELIKIQTFIILQRSEEVSPELLQKYQAITIPFVNNNFLASTDLRAGKNLTLQIPAINNYINEHLLYLPERLESQMDEKRYQHCLNVGQAAQELATLYDLNPQQALIAGTWHDVTKQWSLEKQEAYLLKYAPELVSEPMPTWHGYSAYYYLKHELLFNDEEILSAIKWHTVGHRSMTKLEMITFIADKISKERHYDEVEHYRELAKINLEKTFQELIIMQYQRAVDKHGLSGIGKNIIKTISKWGKS</sequence>
<dbReference type="HAMAP" id="MF_00244">
    <property type="entry name" value="NaMN_adenylyltr"/>
    <property type="match status" value="1"/>
</dbReference>
<comment type="catalytic activity">
    <reaction evidence="13">
        <text>P(1),P(4)-bis(5'-adenosyl) tetraphosphate + H2O = 2 ADP + 2 H(+)</text>
        <dbReference type="Rhea" id="RHEA:24252"/>
        <dbReference type="ChEBI" id="CHEBI:15377"/>
        <dbReference type="ChEBI" id="CHEBI:15378"/>
        <dbReference type="ChEBI" id="CHEBI:58141"/>
        <dbReference type="ChEBI" id="CHEBI:456216"/>
        <dbReference type="EC" id="3.6.1.41"/>
    </reaction>
</comment>
<organism evidence="17 18">
    <name type="scientific">Spiroplasma syrphidicola EA-1</name>
    <dbReference type="NCBI Taxonomy" id="1276229"/>
    <lineage>
        <taxon>Bacteria</taxon>
        <taxon>Bacillati</taxon>
        <taxon>Mycoplasmatota</taxon>
        <taxon>Mollicutes</taxon>
        <taxon>Entomoplasmatales</taxon>
        <taxon>Spiroplasmataceae</taxon>
        <taxon>Spiroplasma</taxon>
    </lineage>
</organism>
<dbReference type="PATRIC" id="fig|1276229.3.peg.559"/>
<keyword evidence="4 14" id="KW-0808">Transferase</keyword>
<gene>
    <name evidence="14 17" type="primary">nadD</name>
    <name evidence="17" type="ORF">SSYRP_v1c05640</name>
</gene>
<proteinExistence type="inferred from homology"/>
<dbReference type="InterPro" id="IPR003607">
    <property type="entry name" value="HD/PDEase_dom"/>
</dbReference>
<evidence type="ECO:0000256" key="9">
    <source>
        <dbReference type="ARBA" id="ARBA00022840"/>
    </source>
</evidence>
<protein>
    <recommendedName>
        <fullName evidence="14">Probable nicotinate-nucleotide adenylyltransferase</fullName>
        <ecNumber evidence="14">2.7.7.18</ecNumber>
    </recommendedName>
    <alternativeName>
        <fullName evidence="14">Deamido-NAD(+) diphosphorylase</fullName>
    </alternativeName>
    <alternativeName>
        <fullName evidence="14">Deamido-NAD(+) pyrophosphorylase</fullName>
    </alternativeName>
    <alternativeName>
        <fullName evidence="14">Nicotinate mononucleotide adenylyltransferase</fullName>
        <shortName evidence="14">NaMN adenylyltransferase</shortName>
    </alternativeName>
</protein>
<evidence type="ECO:0000256" key="1">
    <source>
        <dbReference type="ARBA" id="ARBA00002324"/>
    </source>
</evidence>
<dbReference type="InterPro" id="IPR005249">
    <property type="entry name" value="YqeK"/>
</dbReference>
<dbReference type="HOGENOM" id="CLU_050191_0_0_14"/>
<dbReference type="PANTHER" id="PTHR39321:SF3">
    <property type="entry name" value="PHOSPHOPANTETHEINE ADENYLYLTRANSFERASE"/>
    <property type="match status" value="1"/>
</dbReference>
<dbReference type="PANTHER" id="PTHR39321">
    <property type="entry name" value="NICOTINATE-NUCLEOTIDE ADENYLYLTRANSFERASE-RELATED"/>
    <property type="match status" value="1"/>
</dbReference>
<accession>R4UE37</accession>
<evidence type="ECO:0000256" key="10">
    <source>
        <dbReference type="ARBA" id="ARBA00023004"/>
    </source>
</evidence>
<dbReference type="CDD" id="cd02165">
    <property type="entry name" value="NMNAT"/>
    <property type="match status" value="1"/>
</dbReference>
<dbReference type="InterPro" id="IPR004821">
    <property type="entry name" value="Cyt_trans-like"/>
</dbReference>
<evidence type="ECO:0000256" key="3">
    <source>
        <dbReference type="ARBA" id="ARBA00022642"/>
    </source>
</evidence>
<keyword evidence="10" id="KW-0408">Iron</keyword>
<dbReference type="Pfam" id="PF01467">
    <property type="entry name" value="CTP_transf_like"/>
    <property type="match status" value="1"/>
</dbReference>
<keyword evidence="18" id="KW-1185">Reference proteome</keyword>
<dbReference type="Gene3D" id="1.10.3210.10">
    <property type="entry name" value="Hypothetical protein af1432"/>
    <property type="match status" value="1"/>
</dbReference>
<dbReference type="AlphaFoldDB" id="R4UE37"/>
<evidence type="ECO:0000256" key="13">
    <source>
        <dbReference type="ARBA" id="ARBA00049417"/>
    </source>
</evidence>
<evidence type="ECO:0000256" key="14">
    <source>
        <dbReference type="HAMAP-Rule" id="MF_00244"/>
    </source>
</evidence>
<keyword evidence="3 14" id="KW-0662">Pyridine nucleotide biosynthesis</keyword>
<dbReference type="CDD" id="cd00077">
    <property type="entry name" value="HDc"/>
    <property type="match status" value="1"/>
</dbReference>
<dbReference type="GO" id="GO:0005524">
    <property type="term" value="F:ATP binding"/>
    <property type="evidence" value="ECO:0007669"/>
    <property type="project" value="UniProtKB-KW"/>
</dbReference>
<dbReference type="GO" id="GO:0004515">
    <property type="term" value="F:nicotinate-nucleotide adenylyltransferase activity"/>
    <property type="evidence" value="ECO:0007669"/>
    <property type="project" value="UniProtKB-UniRule"/>
</dbReference>
<evidence type="ECO:0000256" key="4">
    <source>
        <dbReference type="ARBA" id="ARBA00022679"/>
    </source>
</evidence>
<evidence type="ECO:0000256" key="8">
    <source>
        <dbReference type="ARBA" id="ARBA00022801"/>
    </source>
</evidence>
<dbReference type="Proteomes" id="UP000013963">
    <property type="component" value="Chromosome"/>
</dbReference>
<dbReference type="eggNOG" id="COG1057">
    <property type="taxonomic scope" value="Bacteria"/>
</dbReference>
<name>R4UE37_9MOLU</name>
<evidence type="ECO:0000256" key="11">
    <source>
        <dbReference type="ARBA" id="ARBA00023027"/>
    </source>
</evidence>
<keyword evidence="8" id="KW-0378">Hydrolase</keyword>
<dbReference type="NCBIfam" id="TIGR00125">
    <property type="entry name" value="cyt_tran_rel"/>
    <property type="match status" value="1"/>
</dbReference>
<dbReference type="NCBIfam" id="NF005519">
    <property type="entry name" value="PRK07152.1"/>
    <property type="match status" value="1"/>
</dbReference>
<dbReference type="NCBIfam" id="TIGR00482">
    <property type="entry name" value="nicotinate (nicotinamide) nucleotide adenylyltransferase"/>
    <property type="match status" value="1"/>
</dbReference>
<dbReference type="NCBIfam" id="TIGR00488">
    <property type="entry name" value="bis(5'-nucleosyl)-tetraphosphatase (symmetrical) YqeK"/>
    <property type="match status" value="1"/>
</dbReference>
<comment type="catalytic activity">
    <reaction evidence="12 14">
        <text>nicotinate beta-D-ribonucleotide + ATP + H(+) = deamido-NAD(+) + diphosphate</text>
        <dbReference type="Rhea" id="RHEA:22860"/>
        <dbReference type="ChEBI" id="CHEBI:15378"/>
        <dbReference type="ChEBI" id="CHEBI:30616"/>
        <dbReference type="ChEBI" id="CHEBI:33019"/>
        <dbReference type="ChEBI" id="CHEBI:57502"/>
        <dbReference type="ChEBI" id="CHEBI:58437"/>
        <dbReference type="EC" id="2.7.7.18"/>
    </reaction>
</comment>
<evidence type="ECO:0000259" key="15">
    <source>
        <dbReference type="Pfam" id="PF01467"/>
    </source>
</evidence>
<keyword evidence="7 14" id="KW-0547">Nucleotide-binding</keyword>
<dbReference type="SUPFAM" id="SSF52374">
    <property type="entry name" value="Nucleotidylyl transferase"/>
    <property type="match status" value="1"/>
</dbReference>
<dbReference type="InterPro" id="IPR014729">
    <property type="entry name" value="Rossmann-like_a/b/a_fold"/>
</dbReference>
<dbReference type="GO" id="GO:0046872">
    <property type="term" value="F:metal ion binding"/>
    <property type="evidence" value="ECO:0007669"/>
    <property type="project" value="UniProtKB-KW"/>
</dbReference>
<dbReference type="KEGG" id="ssyr:SSYRP_v1c05640"/>
<feature type="domain" description="HD" evidence="16">
    <location>
        <begin position="197"/>
        <end position="307"/>
    </location>
</feature>
<keyword evidence="5 14" id="KW-0548">Nucleotidyltransferase</keyword>
<comment type="function">
    <text evidence="1 14">Catalyzes the reversible adenylation of nicotinate mononucleotide (NaMN) to nicotinic acid adenine dinucleotide (NaAD).</text>
</comment>
<keyword evidence="9 14" id="KW-0067">ATP-binding</keyword>
<feature type="domain" description="Cytidyltransferase-like" evidence="15">
    <location>
        <begin position="5"/>
        <end position="163"/>
    </location>
</feature>
<keyword evidence="6" id="KW-0479">Metal-binding</keyword>
<dbReference type="EMBL" id="CP005078">
    <property type="protein sequence ID" value="AGM26154.1"/>
    <property type="molecule type" value="Genomic_DNA"/>
</dbReference>
<comment type="pathway">
    <text evidence="2 14">Cofactor biosynthesis; NAD(+) biosynthesis; deamido-NAD(+) from nicotinate D-ribonucleotide: step 1/1.</text>
</comment>
<dbReference type="Pfam" id="PF01966">
    <property type="entry name" value="HD"/>
    <property type="match status" value="1"/>
</dbReference>
<dbReference type="OrthoDB" id="5295945at2"/>
<dbReference type="Gene3D" id="3.40.50.620">
    <property type="entry name" value="HUPs"/>
    <property type="match status" value="1"/>
</dbReference>
<dbReference type="EC" id="2.7.7.18" evidence="14"/>
<evidence type="ECO:0000313" key="18">
    <source>
        <dbReference type="Proteomes" id="UP000013963"/>
    </source>
</evidence>
<comment type="similarity">
    <text evidence="14">Belongs to the NadD family.</text>
</comment>
<evidence type="ECO:0000256" key="7">
    <source>
        <dbReference type="ARBA" id="ARBA00022741"/>
    </source>
</evidence>
<dbReference type="UniPathway" id="UPA00253">
    <property type="reaction ID" value="UER00332"/>
</dbReference>
<dbReference type="InterPro" id="IPR006674">
    <property type="entry name" value="HD_domain"/>
</dbReference>
<dbReference type="GO" id="GO:0008803">
    <property type="term" value="F:bis(5'-nucleosyl)-tetraphosphatase (symmetrical) activity"/>
    <property type="evidence" value="ECO:0007669"/>
    <property type="project" value="UniProtKB-EC"/>
</dbReference>
<keyword evidence="11 14" id="KW-0520">NAD</keyword>
<dbReference type="STRING" id="1276229.SSYRP_v1c05640"/>
<dbReference type="eggNOG" id="COG1713">
    <property type="taxonomic scope" value="Bacteria"/>
</dbReference>
<dbReference type="RefSeq" id="WP_016340800.1">
    <property type="nucleotide sequence ID" value="NC_021284.1"/>
</dbReference>